<dbReference type="Pfam" id="PF02585">
    <property type="entry name" value="PIG-L"/>
    <property type="match status" value="1"/>
</dbReference>
<dbReference type="InterPro" id="IPR003737">
    <property type="entry name" value="GlcNAc_PI_deacetylase-related"/>
</dbReference>
<protein>
    <submittedName>
        <fullName evidence="1">Bacillithiol biosynthesis deacetylase BshB2</fullName>
    </submittedName>
</protein>
<dbReference type="Proteomes" id="UP000654993">
    <property type="component" value="Unassembled WGS sequence"/>
</dbReference>
<gene>
    <name evidence="1" type="primary">bshB2</name>
    <name evidence="1" type="ORF">PRECH8_09290</name>
</gene>
<dbReference type="InterPro" id="IPR023841">
    <property type="entry name" value="BshB2"/>
</dbReference>
<dbReference type="SUPFAM" id="SSF102588">
    <property type="entry name" value="LmbE-like"/>
    <property type="match status" value="1"/>
</dbReference>
<keyword evidence="2" id="KW-1185">Reference proteome</keyword>
<accession>A0A916QDX9</accession>
<dbReference type="GO" id="GO:0016811">
    <property type="term" value="F:hydrolase activity, acting on carbon-nitrogen (but not peptide) bonds, in linear amides"/>
    <property type="evidence" value="ECO:0007669"/>
    <property type="project" value="TreeGrafter"/>
</dbReference>
<sequence>MNRHILVVLPHPDDEAFGLAGTLAKHIDHGVPVTYICLTLGEMGRNLGNPPIANRETLPEIRRQELLESCRIIGIQDVRMFGLHDKTIEFEDHDRLAARIREVIDEVKPSTIYTFYPGFSVHPDHDATGAVVIKAVQEMPEEERPAVHCLAFSRGCEEVLGPPQIVHDVSDYMKQKVGAIRAHRSQFLFNMDDEELVKKNFGTERFWIYRFV</sequence>
<organism evidence="1 2">
    <name type="scientific">Insulibacter thermoxylanivorax</name>
    <dbReference type="NCBI Taxonomy" id="2749268"/>
    <lineage>
        <taxon>Bacteria</taxon>
        <taxon>Bacillati</taxon>
        <taxon>Bacillota</taxon>
        <taxon>Bacilli</taxon>
        <taxon>Bacillales</taxon>
        <taxon>Paenibacillaceae</taxon>
        <taxon>Insulibacter</taxon>
    </lineage>
</organism>
<dbReference type="PANTHER" id="PTHR12993:SF27">
    <property type="entry name" value="N-ACETYL-ALPHA-D-GLUCOSAMINYL L-MALATE DEACETYLASE 2-RELATED"/>
    <property type="match status" value="1"/>
</dbReference>
<dbReference type="PANTHER" id="PTHR12993">
    <property type="entry name" value="N-ACETYLGLUCOSAMINYL-PHOSPHATIDYLINOSITOL DE-N-ACETYLASE-RELATED"/>
    <property type="match status" value="1"/>
</dbReference>
<evidence type="ECO:0000313" key="2">
    <source>
        <dbReference type="Proteomes" id="UP000654993"/>
    </source>
</evidence>
<dbReference type="EMBL" id="BMAQ01000006">
    <property type="protein sequence ID" value="GFR37633.1"/>
    <property type="molecule type" value="Genomic_DNA"/>
</dbReference>
<comment type="caution">
    <text evidence="1">The sequence shown here is derived from an EMBL/GenBank/DDBJ whole genome shotgun (WGS) entry which is preliminary data.</text>
</comment>
<proteinExistence type="predicted"/>
<reference evidence="1" key="2">
    <citation type="journal article" date="2021" name="Data Brief">
        <title>Draft genome sequence data of the facultative, thermophilic, xylanolytic bacterium Paenibacillus sp. strain DA-C8.</title>
        <authorList>
            <person name="Chhe C."/>
            <person name="Uke A."/>
            <person name="Baramee S."/>
            <person name="Ungkulpasvich U."/>
            <person name="Tachaapaikoon C."/>
            <person name="Pason P."/>
            <person name="Waeonukul R."/>
            <person name="Ratanakhanokchai K."/>
            <person name="Kosugi A."/>
        </authorList>
    </citation>
    <scope>NUCLEOTIDE SEQUENCE</scope>
    <source>
        <strain evidence="1">DA-C8</strain>
    </source>
</reference>
<dbReference type="AlphaFoldDB" id="A0A916QDX9"/>
<name>A0A916QDX9_9BACL</name>
<reference evidence="1" key="1">
    <citation type="submission" date="2020-08" db="EMBL/GenBank/DDBJ databases">
        <authorList>
            <person name="Uke A."/>
            <person name="Chhe C."/>
            <person name="Baramee S."/>
            <person name="Kosugi A."/>
        </authorList>
    </citation>
    <scope>NUCLEOTIDE SEQUENCE</scope>
    <source>
        <strain evidence="1">DA-C8</strain>
    </source>
</reference>
<evidence type="ECO:0000313" key="1">
    <source>
        <dbReference type="EMBL" id="GFR37633.1"/>
    </source>
</evidence>
<dbReference type="Gene3D" id="3.40.50.10320">
    <property type="entry name" value="LmbE-like"/>
    <property type="match status" value="1"/>
</dbReference>
<dbReference type="InterPro" id="IPR024078">
    <property type="entry name" value="LmbE-like_dom_sf"/>
</dbReference>
<dbReference type="NCBIfam" id="TIGR04000">
    <property type="entry name" value="thiol_BshB2"/>
    <property type="match status" value="1"/>
</dbReference>
<dbReference type="RefSeq" id="WP_200965920.1">
    <property type="nucleotide sequence ID" value="NZ_BMAQ01000006.1"/>
</dbReference>